<dbReference type="Gene3D" id="3.40.50.9200">
    <property type="entry name" value="Hypothetical protein MTH538"/>
    <property type="match status" value="1"/>
</dbReference>
<evidence type="ECO:0000313" key="3">
    <source>
        <dbReference type="Proteomes" id="UP000215827"/>
    </source>
</evidence>
<dbReference type="SUPFAM" id="SSF52206">
    <property type="entry name" value="Hypothetical protein MTH538"/>
    <property type="match status" value="1"/>
</dbReference>
<feature type="domain" description="Thoeris protein ThsB TIR-like" evidence="1">
    <location>
        <begin position="8"/>
        <end position="102"/>
    </location>
</feature>
<name>A0AA44NIJ2_CITFR</name>
<organism evidence="2 3">
    <name type="scientific">Citrobacter freundii</name>
    <dbReference type="NCBI Taxonomy" id="546"/>
    <lineage>
        <taxon>Bacteria</taxon>
        <taxon>Pseudomonadati</taxon>
        <taxon>Pseudomonadota</taxon>
        <taxon>Gammaproteobacteria</taxon>
        <taxon>Enterobacterales</taxon>
        <taxon>Enterobacteriaceae</taxon>
        <taxon>Citrobacter</taxon>
        <taxon>Citrobacter freundii complex</taxon>
    </lineage>
</organism>
<dbReference type="Proteomes" id="UP000215827">
    <property type="component" value="Unassembled WGS sequence"/>
</dbReference>
<sequence>MSKEYNVFISHAWSYHSELEDLRRLIDARAYFKAEYSEVSRDKPINSISAPYIKTVLKKKILESNIIIGLAGMYASHSDWMEWELQTAFDNNIPIIGVVPRGALRISATVSSRAIEVVRWNTESIISAIRKNSI</sequence>
<comment type="caution">
    <text evidence="2">The sequence shown here is derived from an EMBL/GenBank/DDBJ whole genome shotgun (WGS) entry which is preliminary data.</text>
</comment>
<gene>
    <name evidence="2" type="ORF">B9P89_19475</name>
</gene>
<reference evidence="2 3" key="1">
    <citation type="submission" date="2017-04" db="EMBL/GenBank/DDBJ databases">
        <title>Emergence of KPC-2-producing Citrobacter isolates from sediments of a Chinese river.</title>
        <authorList>
            <person name="Zheng B."/>
        </authorList>
    </citation>
    <scope>NUCLEOTIDE SEQUENCE [LARGE SCALE GENOMIC DNA]</scope>
    <source>
        <strain evidence="2 3">C191</strain>
    </source>
</reference>
<proteinExistence type="predicted"/>
<evidence type="ECO:0000313" key="2">
    <source>
        <dbReference type="EMBL" id="OYR00921.1"/>
    </source>
</evidence>
<dbReference type="EMBL" id="NEFA01000026">
    <property type="protein sequence ID" value="OYR00921.1"/>
    <property type="molecule type" value="Genomic_DNA"/>
</dbReference>
<dbReference type="AlphaFoldDB" id="A0AA44NIJ2"/>
<protein>
    <recommendedName>
        <fullName evidence="1">Thoeris protein ThsB TIR-like domain-containing protein</fullName>
    </recommendedName>
</protein>
<dbReference type="InterPro" id="IPR036490">
    <property type="entry name" value="ThsB_TIR-like_sf"/>
</dbReference>
<dbReference type="InterPro" id="IPR015032">
    <property type="entry name" value="ThsB__TIR-like_domain"/>
</dbReference>
<accession>A0AA44NIJ2</accession>
<dbReference type="Pfam" id="PF08937">
    <property type="entry name" value="ThsB_TIR"/>
    <property type="match status" value="1"/>
</dbReference>
<evidence type="ECO:0000259" key="1">
    <source>
        <dbReference type="Pfam" id="PF08937"/>
    </source>
</evidence>
<dbReference type="RefSeq" id="WP_094543187.1">
    <property type="nucleotide sequence ID" value="NZ_NEEZ01000028.1"/>
</dbReference>